<evidence type="ECO:0000313" key="1">
    <source>
        <dbReference type="EMBL" id="KAK3723234.1"/>
    </source>
</evidence>
<evidence type="ECO:0000313" key="2">
    <source>
        <dbReference type="Proteomes" id="UP001281147"/>
    </source>
</evidence>
<comment type="caution">
    <text evidence="1">The sequence shown here is derived from an EMBL/GenBank/DDBJ whole genome shotgun (WGS) entry which is preliminary data.</text>
</comment>
<sequence>MALPQRLKRYLARKARSREFSSRSATSHLVTSKPQQRTTDSKGYLTYKQKTDRKGYWAYRKRRKAEKQRQRASKRIGLLELPAEMRNTIWGYALTDVLTIDISSLVNRRPPAWVSACRQMVGETWKMWYHVNQFHITIHNLNARAYHHWLRCLMSRNVARPPITVTFARSCDW</sequence>
<organism evidence="1 2">
    <name type="scientific">Vermiconidia calcicola</name>
    <dbReference type="NCBI Taxonomy" id="1690605"/>
    <lineage>
        <taxon>Eukaryota</taxon>
        <taxon>Fungi</taxon>
        <taxon>Dikarya</taxon>
        <taxon>Ascomycota</taxon>
        <taxon>Pezizomycotina</taxon>
        <taxon>Dothideomycetes</taxon>
        <taxon>Dothideomycetidae</taxon>
        <taxon>Mycosphaerellales</taxon>
        <taxon>Extremaceae</taxon>
        <taxon>Vermiconidia</taxon>
    </lineage>
</organism>
<proteinExistence type="predicted"/>
<dbReference type="Proteomes" id="UP001281147">
    <property type="component" value="Unassembled WGS sequence"/>
</dbReference>
<protein>
    <submittedName>
        <fullName evidence="1">Uncharacterized protein</fullName>
    </submittedName>
</protein>
<dbReference type="EMBL" id="JAUTXU010000010">
    <property type="protein sequence ID" value="KAK3723234.1"/>
    <property type="molecule type" value="Genomic_DNA"/>
</dbReference>
<gene>
    <name evidence="1" type="ORF">LTR37_001957</name>
</gene>
<reference evidence="1" key="1">
    <citation type="submission" date="2023-07" db="EMBL/GenBank/DDBJ databases">
        <title>Black Yeasts Isolated from many extreme environments.</title>
        <authorList>
            <person name="Coleine C."/>
            <person name="Stajich J.E."/>
            <person name="Selbmann L."/>
        </authorList>
    </citation>
    <scope>NUCLEOTIDE SEQUENCE</scope>
    <source>
        <strain evidence="1">CCFEE 5714</strain>
    </source>
</reference>
<accession>A0ACC3NX24</accession>
<name>A0ACC3NX24_9PEZI</name>
<keyword evidence="2" id="KW-1185">Reference proteome</keyword>